<reference evidence="1" key="1">
    <citation type="submission" date="2016-04" db="EMBL/GenBank/DDBJ databases">
        <authorList>
            <person name="Evans L.H."/>
            <person name="Alamgir A."/>
            <person name="Owens N."/>
            <person name="Weber N.D."/>
            <person name="Virtaneva K."/>
            <person name="Barbian K."/>
            <person name="Babar A."/>
            <person name="Rosenke K."/>
        </authorList>
    </citation>
    <scope>NUCLEOTIDE SEQUENCE [LARGE SCALE GENOMIC DNA]</scope>
    <source>
        <strain evidence="1">CBS 101.48</strain>
    </source>
</reference>
<accession>A0A163JSF6</accession>
<gene>
    <name evidence="1" type="primary">ABSGL_08005.1 scaffold 9429</name>
</gene>
<sequence>MVERASQYWYQDANVCEVLLSTTTLLRQTSPTPISLLLLLMLLILLLPCSCHCSDSDSAPLHLTVATATSLTPPGATSEVYTQDMLDNHDVSLHLNLFMMALLELLLSINKNLQWQLLLLVILR</sequence>
<protein>
    <submittedName>
        <fullName evidence="1">Uncharacterized protein</fullName>
    </submittedName>
</protein>
<evidence type="ECO:0000313" key="1">
    <source>
        <dbReference type="EMBL" id="SAM02234.1"/>
    </source>
</evidence>
<keyword evidence="2" id="KW-1185">Reference proteome</keyword>
<dbReference type="Proteomes" id="UP000078561">
    <property type="component" value="Unassembled WGS sequence"/>
</dbReference>
<organism evidence="1">
    <name type="scientific">Absidia glauca</name>
    <name type="common">Pin mould</name>
    <dbReference type="NCBI Taxonomy" id="4829"/>
    <lineage>
        <taxon>Eukaryota</taxon>
        <taxon>Fungi</taxon>
        <taxon>Fungi incertae sedis</taxon>
        <taxon>Mucoromycota</taxon>
        <taxon>Mucoromycotina</taxon>
        <taxon>Mucoromycetes</taxon>
        <taxon>Mucorales</taxon>
        <taxon>Cunninghamellaceae</taxon>
        <taxon>Absidia</taxon>
    </lineage>
</organism>
<proteinExistence type="predicted"/>
<dbReference type="InParanoid" id="A0A163JSF6"/>
<name>A0A163JSF6_ABSGL</name>
<dbReference type="EMBL" id="LT553750">
    <property type="protein sequence ID" value="SAM02234.1"/>
    <property type="molecule type" value="Genomic_DNA"/>
</dbReference>
<evidence type="ECO:0000313" key="2">
    <source>
        <dbReference type="Proteomes" id="UP000078561"/>
    </source>
</evidence>
<dbReference type="AlphaFoldDB" id="A0A163JSF6"/>